<name>A0AA40KDD8_9PEZI</name>
<gene>
    <name evidence="2" type="ORF">B0T18DRAFT_51737</name>
</gene>
<protein>
    <submittedName>
        <fullName evidence="2">Uncharacterized protein</fullName>
    </submittedName>
</protein>
<accession>A0AA40KDD8</accession>
<reference evidence="2" key="1">
    <citation type="submission" date="2023-06" db="EMBL/GenBank/DDBJ databases">
        <title>Genome-scale phylogeny and comparative genomics of the fungal order Sordariales.</title>
        <authorList>
            <consortium name="Lawrence Berkeley National Laboratory"/>
            <person name="Hensen N."/>
            <person name="Bonometti L."/>
            <person name="Westerberg I."/>
            <person name="Brannstrom I.O."/>
            <person name="Guillou S."/>
            <person name="Cros-Aarteil S."/>
            <person name="Calhoun S."/>
            <person name="Haridas S."/>
            <person name="Kuo A."/>
            <person name="Mondo S."/>
            <person name="Pangilinan J."/>
            <person name="Riley R."/>
            <person name="LaButti K."/>
            <person name="Andreopoulos B."/>
            <person name="Lipzen A."/>
            <person name="Chen C."/>
            <person name="Yanf M."/>
            <person name="Daum C."/>
            <person name="Ng V."/>
            <person name="Clum A."/>
            <person name="Steindorff A."/>
            <person name="Ohm R."/>
            <person name="Martin F."/>
            <person name="Silar P."/>
            <person name="Natvig D."/>
            <person name="Lalanne C."/>
            <person name="Gautier V."/>
            <person name="Ament-velasquez S.L."/>
            <person name="Kruys A."/>
            <person name="Hutchinson M.I."/>
            <person name="Powell A.J."/>
            <person name="Barry K."/>
            <person name="Miller A.N."/>
            <person name="Grigoriev I.V."/>
            <person name="Debuchy R."/>
            <person name="Gladieux P."/>
            <person name="Thoren M.H."/>
            <person name="Johannesson H."/>
        </authorList>
    </citation>
    <scope>NUCLEOTIDE SEQUENCE</scope>
    <source>
        <strain evidence="2">SMH3187-1</strain>
    </source>
</reference>
<dbReference type="Proteomes" id="UP001172155">
    <property type="component" value="Unassembled WGS sequence"/>
</dbReference>
<evidence type="ECO:0000313" key="2">
    <source>
        <dbReference type="EMBL" id="KAK0755038.1"/>
    </source>
</evidence>
<proteinExistence type="predicted"/>
<feature type="transmembrane region" description="Helical" evidence="1">
    <location>
        <begin position="6"/>
        <end position="28"/>
    </location>
</feature>
<evidence type="ECO:0000313" key="3">
    <source>
        <dbReference type="Proteomes" id="UP001172155"/>
    </source>
</evidence>
<organism evidence="2 3">
    <name type="scientific">Schizothecium vesticola</name>
    <dbReference type="NCBI Taxonomy" id="314040"/>
    <lineage>
        <taxon>Eukaryota</taxon>
        <taxon>Fungi</taxon>
        <taxon>Dikarya</taxon>
        <taxon>Ascomycota</taxon>
        <taxon>Pezizomycotina</taxon>
        <taxon>Sordariomycetes</taxon>
        <taxon>Sordariomycetidae</taxon>
        <taxon>Sordariales</taxon>
        <taxon>Schizotheciaceae</taxon>
        <taxon>Schizothecium</taxon>
    </lineage>
</organism>
<keyword evidence="1" id="KW-0812">Transmembrane</keyword>
<evidence type="ECO:0000256" key="1">
    <source>
        <dbReference type="SAM" id="Phobius"/>
    </source>
</evidence>
<comment type="caution">
    <text evidence="2">The sequence shown here is derived from an EMBL/GenBank/DDBJ whole genome shotgun (WGS) entry which is preliminary data.</text>
</comment>
<dbReference type="AlphaFoldDB" id="A0AA40KDD8"/>
<keyword evidence="3" id="KW-1185">Reference proteome</keyword>
<keyword evidence="1" id="KW-0472">Membrane</keyword>
<sequence length="72" mass="7916">MHKEVFLSFLFNGLRAVAGLGGSIYTVLPGMTRHGFAVCIRFSRGTVGVELQGWLRVPRPLIQNIMSLNSTP</sequence>
<keyword evidence="1" id="KW-1133">Transmembrane helix</keyword>
<dbReference type="EMBL" id="JAUKUD010000001">
    <property type="protein sequence ID" value="KAK0755038.1"/>
    <property type="molecule type" value="Genomic_DNA"/>
</dbReference>